<gene>
    <name evidence="2" type="ORF">H9624_03890</name>
</gene>
<name>A0ABR8YZH5_9MICO</name>
<evidence type="ECO:0000313" key="2">
    <source>
        <dbReference type="EMBL" id="MBD8061463.1"/>
    </source>
</evidence>
<protein>
    <recommendedName>
        <fullName evidence="1">Ferritin-like domain-containing protein</fullName>
    </recommendedName>
</protein>
<sequence>MPSPEPSAPALDRPEQVVTVLGLVAASRLSAFDWLAADALHAPRTPARVAVARLASGQLGAYDALSRSAQEHGGDLTAAAAPYLGLLDGIGHRTRSGDWWERVVRTVVAGGMVRDLARTVGEHLPEPVRGVVVDALAGQGLTGLVAAEVAQATAEDPALAARLALWGRRVAGEALGAVQPVLDVVESAGAADLGALAAPAVGTISAGHARRMERLGLAA</sequence>
<dbReference type="InterPro" id="IPR012347">
    <property type="entry name" value="Ferritin-like"/>
</dbReference>
<organism evidence="2 3">
    <name type="scientific">Oceanitalea stevensii</name>
    <dbReference type="NCBI Taxonomy" id="2763072"/>
    <lineage>
        <taxon>Bacteria</taxon>
        <taxon>Bacillati</taxon>
        <taxon>Actinomycetota</taxon>
        <taxon>Actinomycetes</taxon>
        <taxon>Micrococcales</taxon>
        <taxon>Bogoriellaceae</taxon>
        <taxon>Georgenia</taxon>
    </lineage>
</organism>
<evidence type="ECO:0000313" key="3">
    <source>
        <dbReference type="Proteomes" id="UP000661894"/>
    </source>
</evidence>
<proteinExistence type="predicted"/>
<evidence type="ECO:0000259" key="1">
    <source>
        <dbReference type="Pfam" id="PF13794"/>
    </source>
</evidence>
<dbReference type="Pfam" id="PF13794">
    <property type="entry name" value="MiaE_2"/>
    <property type="match status" value="1"/>
</dbReference>
<feature type="domain" description="Ferritin-like" evidence="1">
    <location>
        <begin position="15"/>
        <end position="181"/>
    </location>
</feature>
<dbReference type="Proteomes" id="UP000661894">
    <property type="component" value="Unassembled WGS sequence"/>
</dbReference>
<dbReference type="RefSeq" id="WP_251838573.1">
    <property type="nucleotide sequence ID" value="NZ_JACSPO010000001.1"/>
</dbReference>
<dbReference type="InterPro" id="IPR059125">
    <property type="entry name" value="Ferritin_actino"/>
</dbReference>
<dbReference type="EMBL" id="JACSPO010000001">
    <property type="protein sequence ID" value="MBD8061463.1"/>
    <property type="molecule type" value="Genomic_DNA"/>
</dbReference>
<comment type="caution">
    <text evidence="2">The sequence shown here is derived from an EMBL/GenBank/DDBJ whole genome shotgun (WGS) entry which is preliminary data.</text>
</comment>
<reference evidence="2 3" key="1">
    <citation type="submission" date="2020-08" db="EMBL/GenBank/DDBJ databases">
        <title>A Genomic Blueprint of the Chicken Gut Microbiome.</title>
        <authorList>
            <person name="Gilroy R."/>
            <person name="Ravi A."/>
            <person name="Getino M."/>
            <person name="Pursley I."/>
            <person name="Horton D.L."/>
            <person name="Alikhan N.-F."/>
            <person name="Baker D."/>
            <person name="Gharbi K."/>
            <person name="Hall N."/>
            <person name="Watson M."/>
            <person name="Adriaenssens E.M."/>
            <person name="Foster-Nyarko E."/>
            <person name="Jarju S."/>
            <person name="Secka A."/>
            <person name="Antonio M."/>
            <person name="Oren A."/>
            <person name="Chaudhuri R."/>
            <person name="La Ragione R.M."/>
            <person name="Hildebrand F."/>
            <person name="Pallen M.J."/>
        </authorList>
    </citation>
    <scope>NUCLEOTIDE SEQUENCE [LARGE SCALE GENOMIC DNA]</scope>
    <source>
        <strain evidence="2 3">Sa1BUA1</strain>
    </source>
</reference>
<accession>A0ABR8YZH5</accession>
<keyword evidence="3" id="KW-1185">Reference proteome</keyword>
<dbReference type="Gene3D" id="1.20.1260.10">
    <property type="match status" value="1"/>
</dbReference>